<sequence length="190" mass="21090">MAQHDDQKDNKRKVDAEAQVGVGLKNKLPRRSQRQSASSACAKTEEESGVDVKPGVDTSTQFKLEQEASVKGEQNFTVQQNPPSEPTAESFILKLECYKPANPNSATVAERSKPTRVNNGQRILTICYNDSLEGFLTRLGPKVQKDIGGIPADWMIQLKSSGSDSEYFKEFTLLEIDGESEEEEAHSQWL</sequence>
<name>A0A8X7MMN1_9BASI</name>
<feature type="compositionally biased region" description="Basic and acidic residues" evidence="1">
    <location>
        <begin position="1"/>
        <end position="16"/>
    </location>
</feature>
<protein>
    <submittedName>
        <fullName evidence="2">Uncharacterized protein</fullName>
    </submittedName>
</protein>
<proteinExistence type="predicted"/>
<reference evidence="2" key="1">
    <citation type="submission" date="2016-04" db="EMBL/GenBank/DDBJ databases">
        <authorList>
            <person name="Nguyen H.D."/>
            <person name="Samba Siva P."/>
            <person name="Cullis J."/>
            <person name="Levesque C.A."/>
            <person name="Hambleton S."/>
        </authorList>
    </citation>
    <scope>NUCLEOTIDE SEQUENCE</scope>
    <source>
        <strain evidence="2">DAOMC 236426</strain>
    </source>
</reference>
<evidence type="ECO:0000313" key="3">
    <source>
        <dbReference type="Proteomes" id="UP000077684"/>
    </source>
</evidence>
<dbReference type="Proteomes" id="UP000077684">
    <property type="component" value="Unassembled WGS sequence"/>
</dbReference>
<comment type="caution">
    <text evidence="2">The sequence shown here is derived from an EMBL/GenBank/DDBJ whole genome shotgun (WGS) entry which is preliminary data.</text>
</comment>
<feature type="region of interest" description="Disordered" evidence="1">
    <location>
        <begin position="1"/>
        <end position="86"/>
    </location>
</feature>
<feature type="compositionally biased region" description="Polar residues" evidence="1">
    <location>
        <begin position="72"/>
        <end position="82"/>
    </location>
</feature>
<dbReference type="AlphaFoldDB" id="A0A8X7MMN1"/>
<reference evidence="2" key="2">
    <citation type="journal article" date="2019" name="IMA Fungus">
        <title>Genome sequencing and comparison of five Tilletia species to identify candidate genes for the detection of regulated species infecting wheat.</title>
        <authorList>
            <person name="Nguyen H.D.T."/>
            <person name="Sultana T."/>
            <person name="Kesanakurti P."/>
            <person name="Hambleton S."/>
        </authorList>
    </citation>
    <scope>NUCLEOTIDE SEQUENCE</scope>
    <source>
        <strain evidence="2">DAOMC 236426</strain>
    </source>
</reference>
<dbReference type="EMBL" id="LWDE02001393">
    <property type="protein sequence ID" value="KAE8241144.1"/>
    <property type="molecule type" value="Genomic_DNA"/>
</dbReference>
<keyword evidence="3" id="KW-1185">Reference proteome</keyword>
<organism evidence="2 3">
    <name type="scientific">Tilletia controversa</name>
    <name type="common">dwarf bunt fungus</name>
    <dbReference type="NCBI Taxonomy" id="13291"/>
    <lineage>
        <taxon>Eukaryota</taxon>
        <taxon>Fungi</taxon>
        <taxon>Dikarya</taxon>
        <taxon>Basidiomycota</taxon>
        <taxon>Ustilaginomycotina</taxon>
        <taxon>Exobasidiomycetes</taxon>
        <taxon>Tilletiales</taxon>
        <taxon>Tilletiaceae</taxon>
        <taxon>Tilletia</taxon>
    </lineage>
</organism>
<evidence type="ECO:0000313" key="2">
    <source>
        <dbReference type="EMBL" id="KAE8241144.1"/>
    </source>
</evidence>
<accession>A0A8X7MMN1</accession>
<evidence type="ECO:0000256" key="1">
    <source>
        <dbReference type="SAM" id="MobiDB-lite"/>
    </source>
</evidence>
<gene>
    <name evidence="2" type="ORF">A4X06_0g7649</name>
</gene>